<keyword evidence="2" id="KW-0539">Nucleus</keyword>
<dbReference type="GO" id="GO:0003677">
    <property type="term" value="F:DNA binding"/>
    <property type="evidence" value="ECO:0007669"/>
    <property type="project" value="InterPro"/>
</dbReference>
<proteinExistence type="predicted"/>
<dbReference type="PANTHER" id="PTHR31001">
    <property type="entry name" value="UNCHARACTERIZED TRANSCRIPTIONAL REGULATORY PROTEIN"/>
    <property type="match status" value="1"/>
</dbReference>
<comment type="caution">
    <text evidence="5">The sequence shown here is derived from an EMBL/GenBank/DDBJ whole genome shotgun (WGS) entry which is preliminary data.</text>
</comment>
<dbReference type="GO" id="GO:0005634">
    <property type="term" value="C:nucleus"/>
    <property type="evidence" value="ECO:0007669"/>
    <property type="project" value="UniProtKB-SubCell"/>
</dbReference>
<dbReference type="Proteomes" id="UP001187682">
    <property type="component" value="Unassembled WGS sequence"/>
</dbReference>
<dbReference type="Pfam" id="PF04082">
    <property type="entry name" value="Fungal_trans"/>
    <property type="match status" value="1"/>
</dbReference>
<feature type="compositionally biased region" description="Polar residues" evidence="3">
    <location>
        <begin position="24"/>
        <end position="34"/>
    </location>
</feature>
<keyword evidence="6" id="KW-1185">Reference proteome</keyword>
<organism evidence="5 6">
    <name type="scientific">Cephalotrichum gorgonifer</name>
    <dbReference type="NCBI Taxonomy" id="2041049"/>
    <lineage>
        <taxon>Eukaryota</taxon>
        <taxon>Fungi</taxon>
        <taxon>Dikarya</taxon>
        <taxon>Ascomycota</taxon>
        <taxon>Pezizomycotina</taxon>
        <taxon>Sordariomycetes</taxon>
        <taxon>Hypocreomycetidae</taxon>
        <taxon>Microascales</taxon>
        <taxon>Microascaceae</taxon>
        <taxon>Cephalotrichum</taxon>
    </lineage>
</organism>
<evidence type="ECO:0000256" key="3">
    <source>
        <dbReference type="SAM" id="MobiDB-lite"/>
    </source>
</evidence>
<dbReference type="PANTHER" id="PTHR31001:SF40">
    <property type="entry name" value="ZN(II)2CYS6 TRANSCRIPTION FACTOR (EUROFUNG)"/>
    <property type="match status" value="1"/>
</dbReference>
<dbReference type="EMBL" id="ONZQ02000008">
    <property type="protein sequence ID" value="SPO03709.1"/>
    <property type="molecule type" value="Genomic_DNA"/>
</dbReference>
<evidence type="ECO:0000259" key="4">
    <source>
        <dbReference type="SMART" id="SM00906"/>
    </source>
</evidence>
<evidence type="ECO:0000256" key="1">
    <source>
        <dbReference type="ARBA" id="ARBA00004123"/>
    </source>
</evidence>
<sequence length="728" mass="81624">MSVPPEYVWAKMQAKKSREARAAPSTSTASNQVQASSASTYSESTTYSYDKGAAQASYAKPSLGQKAKNFFKLPPSQNSFGVDPLMNGDCVYVVSNDKQWSFSVPDADVTSARSPRPLPTPSSPSPVRPSPPPYEAPAPLQNAREVSKPAATASIGYLGYTSFSSVYEETENVLYEPGTAYMSEEVSREKDPSDISHNISRRTLETCLRILASVPEPTRGFEQFRNFTTPFDTFPHMVAKMILRSLYDTLGQYLGKERNLGQLEMVARKLCSNTARVFSEREPDAKSWINQFIGENLRWESIGILFAFWDLHNPEPFNPRYTYRSISKFTGWQMGTRESLRLCLEICTEFSSGTSLLLYVSQKHSVAESMFSGDASLRTWRAHCDTVALATFLGLHAEQSSPTYEATLSSEFRRCIFHCVYNMDMITVSFTGRPPLLSSAYCSTPMPLDLTPEELLLDKASLAKAVQALDSNGWKVQPPEIRSATFTRARALLSQAREEAFRIALGYRQTTTVDTILEKKTRATRTFESLPSILHYKPADLHDLSIDPCTLYARLIVYLEHLQTNLFIERLLLRHGKEDRSDLIAISFEMLSNTLPFWTHIDRLSPMRDDCEWLVMAYAAPAGGILCLELLKPTMKNGQHAKPEITRSSIIQKLSLLVGFLDWIKPCAPNADMCASCSVVIQRVLDRALNPAAYSDGIPDIFEPDTSAQFDFNFDLLDTFDWLRPEAA</sequence>
<feature type="compositionally biased region" description="Pro residues" evidence="3">
    <location>
        <begin position="116"/>
        <end position="136"/>
    </location>
</feature>
<comment type="subcellular location">
    <subcellularLocation>
        <location evidence="1">Nucleus</location>
    </subcellularLocation>
</comment>
<feature type="region of interest" description="Disordered" evidence="3">
    <location>
        <begin position="106"/>
        <end position="145"/>
    </location>
</feature>
<dbReference type="AlphaFoldDB" id="A0AAE8N1I1"/>
<evidence type="ECO:0000313" key="6">
    <source>
        <dbReference type="Proteomes" id="UP001187682"/>
    </source>
</evidence>
<dbReference type="GO" id="GO:0006351">
    <property type="term" value="P:DNA-templated transcription"/>
    <property type="evidence" value="ECO:0007669"/>
    <property type="project" value="InterPro"/>
</dbReference>
<protein>
    <recommendedName>
        <fullName evidence="4">Xylanolytic transcriptional activator regulatory domain-containing protein</fullName>
    </recommendedName>
</protein>
<name>A0AAE8N1I1_9PEZI</name>
<feature type="region of interest" description="Disordered" evidence="3">
    <location>
        <begin position="17"/>
        <end position="46"/>
    </location>
</feature>
<reference evidence="5" key="1">
    <citation type="submission" date="2018-03" db="EMBL/GenBank/DDBJ databases">
        <authorList>
            <person name="Guldener U."/>
        </authorList>
    </citation>
    <scope>NUCLEOTIDE SEQUENCE</scope>
</reference>
<feature type="domain" description="Xylanolytic transcriptional activator regulatory" evidence="4">
    <location>
        <begin position="379"/>
        <end position="453"/>
    </location>
</feature>
<accession>A0AAE8N1I1</accession>
<gene>
    <name evidence="5" type="ORF">DNG_06392</name>
</gene>
<dbReference type="GO" id="GO:0008270">
    <property type="term" value="F:zinc ion binding"/>
    <property type="evidence" value="ECO:0007669"/>
    <property type="project" value="InterPro"/>
</dbReference>
<dbReference type="InterPro" id="IPR007219">
    <property type="entry name" value="XnlR_reg_dom"/>
</dbReference>
<evidence type="ECO:0000313" key="5">
    <source>
        <dbReference type="EMBL" id="SPO03709.1"/>
    </source>
</evidence>
<dbReference type="InterPro" id="IPR050613">
    <property type="entry name" value="Sec_Metabolite_Reg"/>
</dbReference>
<feature type="compositionally biased region" description="Low complexity" evidence="3">
    <location>
        <begin position="35"/>
        <end position="46"/>
    </location>
</feature>
<dbReference type="SMART" id="SM00906">
    <property type="entry name" value="Fungal_trans"/>
    <property type="match status" value="1"/>
</dbReference>
<evidence type="ECO:0000256" key="2">
    <source>
        <dbReference type="ARBA" id="ARBA00023242"/>
    </source>
</evidence>
<dbReference type="CDD" id="cd12148">
    <property type="entry name" value="fungal_TF_MHR"/>
    <property type="match status" value="1"/>
</dbReference>